<feature type="transmembrane region" description="Helical" evidence="7">
    <location>
        <begin position="110"/>
        <end position="131"/>
    </location>
</feature>
<keyword evidence="9" id="KW-1185">Reference proteome</keyword>
<keyword evidence="5 7" id="KW-1133">Transmembrane helix</keyword>
<dbReference type="Proteomes" id="UP000571084">
    <property type="component" value="Unassembled WGS sequence"/>
</dbReference>
<dbReference type="GO" id="GO:0005886">
    <property type="term" value="C:plasma membrane"/>
    <property type="evidence" value="ECO:0007669"/>
    <property type="project" value="UniProtKB-SubCell"/>
</dbReference>
<organism evidence="8 9">
    <name type="scientific">Glaciimonas immobilis</name>
    <dbReference type="NCBI Taxonomy" id="728004"/>
    <lineage>
        <taxon>Bacteria</taxon>
        <taxon>Pseudomonadati</taxon>
        <taxon>Pseudomonadota</taxon>
        <taxon>Betaproteobacteria</taxon>
        <taxon>Burkholderiales</taxon>
        <taxon>Oxalobacteraceae</taxon>
        <taxon>Glaciimonas</taxon>
    </lineage>
</organism>
<feature type="transmembrane region" description="Helical" evidence="7">
    <location>
        <begin position="143"/>
        <end position="167"/>
    </location>
</feature>
<reference evidence="8 9" key="1">
    <citation type="submission" date="2020-08" db="EMBL/GenBank/DDBJ databases">
        <title>Genomic Encyclopedia of Type Strains, Phase IV (KMG-IV): sequencing the most valuable type-strain genomes for metagenomic binning, comparative biology and taxonomic classification.</title>
        <authorList>
            <person name="Goeker M."/>
        </authorList>
    </citation>
    <scope>NUCLEOTIDE SEQUENCE [LARGE SCALE GENOMIC DNA]</scope>
    <source>
        <strain evidence="8 9">DSM 23240</strain>
    </source>
</reference>
<comment type="caution">
    <text evidence="8">The sequence shown here is derived from an EMBL/GenBank/DDBJ whole genome shotgun (WGS) entry which is preliminary data.</text>
</comment>
<evidence type="ECO:0000256" key="3">
    <source>
        <dbReference type="ARBA" id="ARBA00022475"/>
    </source>
</evidence>
<dbReference type="AlphaFoldDB" id="A0A840RTD3"/>
<gene>
    <name evidence="8" type="ORF">HNR39_001642</name>
</gene>
<evidence type="ECO:0000256" key="7">
    <source>
        <dbReference type="SAM" id="Phobius"/>
    </source>
</evidence>
<keyword evidence="6 7" id="KW-0472">Membrane</keyword>
<dbReference type="EMBL" id="JACHHQ010000003">
    <property type="protein sequence ID" value="MBB5199810.1"/>
    <property type="molecule type" value="Genomic_DNA"/>
</dbReference>
<dbReference type="PANTHER" id="PTHR30086:SF14">
    <property type="entry name" value="HOMOSERINE_HOMOSERINE LACTONE EFFLUX PROTEIN"/>
    <property type="match status" value="1"/>
</dbReference>
<comment type="subcellular location">
    <subcellularLocation>
        <location evidence="1">Cell membrane</location>
        <topology evidence="1">Multi-pass membrane protein</topology>
    </subcellularLocation>
</comment>
<dbReference type="InterPro" id="IPR001123">
    <property type="entry name" value="LeuE-type"/>
</dbReference>
<evidence type="ECO:0000256" key="6">
    <source>
        <dbReference type="ARBA" id="ARBA00023136"/>
    </source>
</evidence>
<proteinExistence type="inferred from homology"/>
<keyword evidence="3" id="KW-1003">Cell membrane</keyword>
<feature type="transmembrane region" description="Helical" evidence="7">
    <location>
        <begin position="179"/>
        <end position="196"/>
    </location>
</feature>
<evidence type="ECO:0000313" key="9">
    <source>
        <dbReference type="Proteomes" id="UP000571084"/>
    </source>
</evidence>
<dbReference type="RefSeq" id="WP_168056186.1">
    <property type="nucleotide sequence ID" value="NZ_JAAOZT010000009.1"/>
</dbReference>
<evidence type="ECO:0000256" key="5">
    <source>
        <dbReference type="ARBA" id="ARBA00022989"/>
    </source>
</evidence>
<feature type="transmembrane region" description="Helical" evidence="7">
    <location>
        <begin position="43"/>
        <end position="64"/>
    </location>
</feature>
<dbReference type="Pfam" id="PF01810">
    <property type="entry name" value="LysE"/>
    <property type="match status" value="1"/>
</dbReference>
<evidence type="ECO:0000256" key="1">
    <source>
        <dbReference type="ARBA" id="ARBA00004651"/>
    </source>
</evidence>
<evidence type="ECO:0000313" key="8">
    <source>
        <dbReference type="EMBL" id="MBB5199810.1"/>
    </source>
</evidence>
<keyword evidence="4 7" id="KW-0812">Transmembrane</keyword>
<evidence type="ECO:0000256" key="4">
    <source>
        <dbReference type="ARBA" id="ARBA00022692"/>
    </source>
</evidence>
<protein>
    <submittedName>
        <fullName evidence="8">Threonine/homoserine/homoserine lactone efflux protein</fullName>
    </submittedName>
</protein>
<evidence type="ECO:0000256" key="2">
    <source>
        <dbReference type="ARBA" id="ARBA00007928"/>
    </source>
</evidence>
<name>A0A840RTD3_9BURK</name>
<comment type="similarity">
    <text evidence="2">Belongs to the Rht family.</text>
</comment>
<sequence length="197" mass="21836">MVLDAWFLFCISAFFSAISPGPSVVHAIRLSGSRGFKVATASILGNIFTIIVVCVIASIGLSFLKNSLAFNVLRIGGALYLIYVGVKIFLEKSTYEESVAPSQKSYFSFFTEAVFISITNPKIFIFIAAFFPQFLTHGGNRMLQLSIMTMTFVFFTSAILVMYSALSSVLYKRKVVRDYINRCSGITLVLFGLYTLI</sequence>
<dbReference type="GO" id="GO:0042970">
    <property type="term" value="F:homoserine transmembrane transporter activity"/>
    <property type="evidence" value="ECO:0007669"/>
    <property type="project" value="TreeGrafter"/>
</dbReference>
<accession>A0A840RTD3</accession>
<dbReference type="PANTHER" id="PTHR30086">
    <property type="entry name" value="ARGININE EXPORTER PROTEIN ARGO"/>
    <property type="match status" value="1"/>
</dbReference>